<accession>D6YUL9</accession>
<reference evidence="2 3" key="1">
    <citation type="journal article" date="2010" name="PLoS ONE">
        <title>The Waddlia genome: a window into chlamydial biology.</title>
        <authorList>
            <person name="Bertelli C."/>
            <person name="Collyn F."/>
            <person name="Croxatto A."/>
            <person name="Ruckert C."/>
            <person name="Polkinghorne A."/>
            <person name="Kebbi-Beghdadi C."/>
            <person name="Goesmann A."/>
            <person name="Vaughan L."/>
            <person name="Greub G."/>
        </authorList>
    </citation>
    <scope>NUCLEOTIDE SEQUENCE [LARGE SCALE GENOMIC DNA]</scope>
    <source>
        <strain evidence="3">ATCC VR-1470 / WSU 86-1044</strain>
    </source>
</reference>
<name>D6YUL9_WADCW</name>
<evidence type="ECO:0000256" key="1">
    <source>
        <dbReference type="SAM" id="MobiDB-lite"/>
    </source>
</evidence>
<proteinExistence type="predicted"/>
<protein>
    <submittedName>
        <fullName evidence="2">Uncharacterized protein</fullName>
    </submittedName>
</protein>
<dbReference type="Proteomes" id="UP000001505">
    <property type="component" value="Chromosome"/>
</dbReference>
<dbReference type="HOGENOM" id="CLU_3319243_0_0_0"/>
<evidence type="ECO:0000313" key="3">
    <source>
        <dbReference type="Proteomes" id="UP000001505"/>
    </source>
</evidence>
<dbReference type="STRING" id="716544.wcw_0458"/>
<dbReference type="EMBL" id="CP001928">
    <property type="protein sequence ID" value="ADI37830.1"/>
    <property type="molecule type" value="Genomic_DNA"/>
</dbReference>
<feature type="region of interest" description="Disordered" evidence="1">
    <location>
        <begin position="1"/>
        <end position="39"/>
    </location>
</feature>
<gene>
    <name evidence="2" type="ordered locus">wcw_0458</name>
</gene>
<keyword evidence="3" id="KW-1185">Reference proteome</keyword>
<dbReference type="AlphaFoldDB" id="D6YUL9"/>
<evidence type="ECO:0000313" key="2">
    <source>
        <dbReference type="EMBL" id="ADI37830.1"/>
    </source>
</evidence>
<dbReference type="KEGG" id="wch:wcw_0458"/>
<sequence length="39" mass="4159">MAVELRVLGDPPEEIGSAGRPARYLTAKTTSSKKRSSTP</sequence>
<organism evidence="2 3">
    <name type="scientific">Waddlia chondrophila (strain ATCC VR-1470 / WSU 86-1044)</name>
    <dbReference type="NCBI Taxonomy" id="716544"/>
    <lineage>
        <taxon>Bacteria</taxon>
        <taxon>Pseudomonadati</taxon>
        <taxon>Chlamydiota</taxon>
        <taxon>Chlamydiia</taxon>
        <taxon>Parachlamydiales</taxon>
        <taxon>Waddliaceae</taxon>
        <taxon>Waddlia</taxon>
    </lineage>
</organism>